<dbReference type="Proteomes" id="UP000324797">
    <property type="component" value="Unassembled WGS sequence"/>
</dbReference>
<evidence type="ECO:0000256" key="1">
    <source>
        <dbReference type="SAM" id="MobiDB-lite"/>
    </source>
</evidence>
<dbReference type="RefSeq" id="WP_148742918.1">
    <property type="nucleotide sequence ID" value="NZ_VSTH01000103.1"/>
</dbReference>
<dbReference type="Gene3D" id="3.40.1090.10">
    <property type="entry name" value="Cytosolic phospholipase A2 catalytic domain"/>
    <property type="match status" value="2"/>
</dbReference>
<keyword evidence="2" id="KW-0472">Membrane</keyword>
<dbReference type="GO" id="GO:0005829">
    <property type="term" value="C:cytosol"/>
    <property type="evidence" value="ECO:0007669"/>
    <property type="project" value="TreeGrafter"/>
</dbReference>
<name>A0A5S4YI40_9BRAD</name>
<keyword evidence="3" id="KW-0131">Cell cycle</keyword>
<reference evidence="3 4" key="1">
    <citation type="submission" date="2019-08" db="EMBL/GenBank/DDBJ databases">
        <title>Bradyrhizobium hipponensis sp. nov., a rhizobium isolated from a Lupinus angustifolius root nodule in Tunisia.</title>
        <authorList>
            <person name="Off K."/>
            <person name="Rejili M."/>
            <person name="Mars M."/>
            <person name="Brachmann A."/>
            <person name="Marin M."/>
        </authorList>
    </citation>
    <scope>NUCLEOTIDE SEQUENCE [LARGE SCALE GENOMIC DNA]</scope>
    <source>
        <strain evidence="4">aSej3</strain>
    </source>
</reference>
<accession>A0A5S4YI40</accession>
<comment type="caution">
    <text evidence="3">The sequence shown here is derived from an EMBL/GenBank/DDBJ whole genome shotgun (WGS) entry which is preliminary data.</text>
</comment>
<dbReference type="InterPro" id="IPR016035">
    <property type="entry name" value="Acyl_Trfase/lysoPLipase"/>
</dbReference>
<dbReference type="PANTHER" id="PTHR10728:SF40">
    <property type="entry name" value="PATATIN FAMILY PROTEIN"/>
    <property type="match status" value="1"/>
</dbReference>
<dbReference type="EMBL" id="VSTH01000103">
    <property type="protein sequence ID" value="TYO63274.1"/>
    <property type="molecule type" value="Genomic_DNA"/>
</dbReference>
<keyword evidence="2" id="KW-0812">Transmembrane</keyword>
<keyword evidence="4" id="KW-1185">Reference proteome</keyword>
<dbReference type="PANTHER" id="PTHR10728">
    <property type="entry name" value="CYTOSOLIC PHOSPHOLIPASE A2"/>
    <property type="match status" value="1"/>
</dbReference>
<evidence type="ECO:0000313" key="4">
    <source>
        <dbReference type="Proteomes" id="UP000324797"/>
    </source>
</evidence>
<organism evidence="3 4">
    <name type="scientific">Bradyrhizobium hipponense</name>
    <dbReference type="NCBI Taxonomy" id="2605638"/>
    <lineage>
        <taxon>Bacteria</taxon>
        <taxon>Pseudomonadati</taxon>
        <taxon>Pseudomonadota</taxon>
        <taxon>Alphaproteobacteria</taxon>
        <taxon>Hyphomicrobiales</taxon>
        <taxon>Nitrobacteraceae</taxon>
        <taxon>Bradyrhizobium</taxon>
    </lineage>
</organism>
<feature type="transmembrane region" description="Helical" evidence="2">
    <location>
        <begin position="368"/>
        <end position="389"/>
    </location>
</feature>
<dbReference type="FunFam" id="3.40.1090.10:FF:000081">
    <property type="entry name" value="Bll5745 protein"/>
    <property type="match status" value="1"/>
</dbReference>
<dbReference type="GO" id="GO:0046475">
    <property type="term" value="P:glycerophospholipid catabolic process"/>
    <property type="evidence" value="ECO:0007669"/>
    <property type="project" value="TreeGrafter"/>
</dbReference>
<dbReference type="SUPFAM" id="SSF52151">
    <property type="entry name" value="FabD/lysophospholipase-like"/>
    <property type="match status" value="1"/>
</dbReference>
<dbReference type="GO" id="GO:0051301">
    <property type="term" value="P:cell division"/>
    <property type="evidence" value="ECO:0007669"/>
    <property type="project" value="UniProtKB-KW"/>
</dbReference>
<gene>
    <name evidence="3" type="ORF">FXV83_28520</name>
</gene>
<evidence type="ECO:0000256" key="2">
    <source>
        <dbReference type="SAM" id="Phobius"/>
    </source>
</evidence>
<evidence type="ECO:0000313" key="3">
    <source>
        <dbReference type="EMBL" id="TYO63274.1"/>
    </source>
</evidence>
<protein>
    <submittedName>
        <fullName evidence="3">Cell division protein</fullName>
    </submittedName>
</protein>
<feature type="region of interest" description="Disordered" evidence="1">
    <location>
        <begin position="1"/>
        <end position="23"/>
    </location>
</feature>
<feature type="transmembrane region" description="Helical" evidence="2">
    <location>
        <begin position="288"/>
        <end position="307"/>
    </location>
</feature>
<feature type="transmembrane region" description="Helical" evidence="2">
    <location>
        <begin position="227"/>
        <end position="249"/>
    </location>
</feature>
<feature type="transmembrane region" description="Helical" evidence="2">
    <location>
        <begin position="409"/>
        <end position="437"/>
    </location>
</feature>
<sequence length="997" mass="107731">MRDQGPAAPVPEARNTAAVDEETPWCEKHHQIVRDEIAAINTRREPERRLDSAALEPCQLLDVVGLALSGGGIRSSALCLGVLQALNHHSLIGRIDYLSTVSGGGYIGTSLSATMTAAGRFVFGERPVAGTVTAAEISDTPSVGHLRNYSNYLIPAGARDLLTGFAIVVRGLVANIGLTLPIVLLLAAVTIWSTPLRSCLTVANVFGIGLNDRKLCELHDFGSIDRYGFSAFGAAAALVLLLCSGLTYLSSRSVRGNGPSIVCAYLAGIALLLGVACDFARFLKVQHFALTLAIAVIGVVLFFGWALKQSFASPGKRQEFRSHWPSMGATFLVLLAAIAFFEFQPFMLEQMFDVAESSAIGGPAAAVAITWIKSLAAAAAPIGIVVTAFRQQFVELLKGNSVSSQWGSLVLAVVAKVALWIAGLALPLIIWVAYLYLSYWGIANDLFERCPSALGATSQRECLVNAKSNTSAGSLAGKIQFDASKGTLSAEISPQAAPPVVADTERLTPTWHAPAWLEFLAQKAGHLVQARIPSLFQGSASELSYSFSLPMVILYTFAGLLLFAISFCLTPNANSLHRLYRDRLSKAFLFDPTRSADGGIARAEASLDQGRDFRTLDRMKLTDLYAAPTETARIPGQPATPTLRGPYQLINTALNIQGSDFANRRGRNADFFMFSALNVGSEATGYASTGLLQDDEQSLDLATAMAISGAAASSNMGSNSIKALTPTLALLNVRLGYWLKNPRYVDARVRPQRRSTPLYFWSEISGRLYENSDSVYLTDGGHIENLGVYELLRRRCKVIIAVDAEADAPMNFGSLMTLQRYARIDLGVRIDLPWTPIRERTRALMARNADKAGDPSSPPDVDGDAPQDHVHVAIGSIDYGGEEKGYLVYVKSSLTCDENDYIRDYARRNDRFPHETTGDQFFSEEQFEVYRALGFHMTHGFLAGDHPVAVGPGTAPRTARFTEAGERAIDEVRRSLGWPVVERPIMMAGTIAGLDQG</sequence>
<feature type="transmembrane region" description="Helical" evidence="2">
    <location>
        <begin position="261"/>
        <end position="282"/>
    </location>
</feature>
<feature type="transmembrane region" description="Helical" evidence="2">
    <location>
        <begin position="172"/>
        <end position="192"/>
    </location>
</feature>
<proteinExistence type="predicted"/>
<dbReference type="FunFam" id="3.40.1090.10:FF:000068">
    <property type="entry name" value="Cell division protein"/>
    <property type="match status" value="1"/>
</dbReference>
<keyword evidence="2" id="KW-1133">Transmembrane helix</keyword>
<dbReference type="AlphaFoldDB" id="A0A5S4YI40"/>
<feature type="transmembrane region" description="Helical" evidence="2">
    <location>
        <begin position="552"/>
        <end position="573"/>
    </location>
</feature>
<dbReference type="GO" id="GO:0004623">
    <property type="term" value="F:phospholipase A2 activity"/>
    <property type="evidence" value="ECO:0007669"/>
    <property type="project" value="TreeGrafter"/>
</dbReference>
<keyword evidence="3" id="KW-0132">Cell division</keyword>
<feature type="transmembrane region" description="Helical" evidence="2">
    <location>
        <begin position="328"/>
        <end position="348"/>
    </location>
</feature>